<feature type="compositionally biased region" description="Basic residues" evidence="1">
    <location>
        <begin position="21"/>
        <end position="30"/>
    </location>
</feature>
<accession>X1QB23</accession>
<reference evidence="2" key="1">
    <citation type="journal article" date="2014" name="Front. Microbiol.">
        <title>High frequency of phylogenetically diverse reductive dehalogenase-homologous genes in deep subseafloor sedimentary metagenomes.</title>
        <authorList>
            <person name="Kawai M."/>
            <person name="Futagami T."/>
            <person name="Toyoda A."/>
            <person name="Takaki Y."/>
            <person name="Nishi S."/>
            <person name="Hori S."/>
            <person name="Arai W."/>
            <person name="Tsubouchi T."/>
            <person name="Morono Y."/>
            <person name="Uchiyama I."/>
            <person name="Ito T."/>
            <person name="Fujiyama A."/>
            <person name="Inagaki F."/>
            <person name="Takami H."/>
        </authorList>
    </citation>
    <scope>NUCLEOTIDE SEQUENCE</scope>
    <source>
        <strain evidence="2">Expedition CK06-06</strain>
    </source>
</reference>
<protein>
    <submittedName>
        <fullName evidence="2">Uncharacterized protein</fullName>
    </submittedName>
</protein>
<organism evidence="2">
    <name type="scientific">marine sediment metagenome</name>
    <dbReference type="NCBI Taxonomy" id="412755"/>
    <lineage>
        <taxon>unclassified sequences</taxon>
        <taxon>metagenomes</taxon>
        <taxon>ecological metagenomes</taxon>
    </lineage>
</organism>
<proteinExistence type="predicted"/>
<dbReference type="EMBL" id="BARV01038500">
    <property type="protein sequence ID" value="GAI48240.1"/>
    <property type="molecule type" value="Genomic_DNA"/>
</dbReference>
<evidence type="ECO:0000256" key="1">
    <source>
        <dbReference type="SAM" id="MobiDB-lite"/>
    </source>
</evidence>
<name>X1QB23_9ZZZZ</name>
<comment type="caution">
    <text evidence="2">The sequence shown here is derived from an EMBL/GenBank/DDBJ whole genome shotgun (WGS) entry which is preliminary data.</text>
</comment>
<feature type="non-terminal residue" evidence="2">
    <location>
        <position position="1"/>
    </location>
</feature>
<gene>
    <name evidence="2" type="ORF">S06H3_59287</name>
</gene>
<dbReference type="AlphaFoldDB" id="X1QB23"/>
<feature type="compositionally biased region" description="Basic and acidic residues" evidence="1">
    <location>
        <begin position="1"/>
        <end position="20"/>
    </location>
</feature>
<sequence length="30" mass="3512">QAAEVKKIYRTPDKDKARVEKKAKRLWTPG</sequence>
<evidence type="ECO:0000313" key="2">
    <source>
        <dbReference type="EMBL" id="GAI48240.1"/>
    </source>
</evidence>
<feature type="region of interest" description="Disordered" evidence="1">
    <location>
        <begin position="1"/>
        <end position="30"/>
    </location>
</feature>